<dbReference type="OrthoDB" id="9804920at2"/>
<dbReference type="InterPro" id="IPR008257">
    <property type="entry name" value="Pept_M19"/>
</dbReference>
<proteinExistence type="predicted"/>
<protein>
    <submittedName>
        <fullName evidence="1">Membrane dipeptidase (Peptidase family M19)</fullName>
    </submittedName>
</protein>
<dbReference type="Proteomes" id="UP000236311">
    <property type="component" value="Unassembled WGS sequence"/>
</dbReference>
<dbReference type="PANTHER" id="PTHR10443:SF12">
    <property type="entry name" value="DIPEPTIDASE"/>
    <property type="match status" value="1"/>
</dbReference>
<accession>A0A2K4ZHB7</accession>
<dbReference type="CDD" id="cd01301">
    <property type="entry name" value="rDP_like"/>
    <property type="match status" value="1"/>
</dbReference>
<dbReference type="PANTHER" id="PTHR10443">
    <property type="entry name" value="MICROSOMAL DIPEPTIDASE"/>
    <property type="match status" value="1"/>
</dbReference>
<reference evidence="1 2" key="1">
    <citation type="submission" date="2018-01" db="EMBL/GenBank/DDBJ databases">
        <authorList>
            <person name="Gaut B.S."/>
            <person name="Morton B.R."/>
            <person name="Clegg M.T."/>
            <person name="Duvall M.R."/>
        </authorList>
    </citation>
    <scope>NUCLEOTIDE SEQUENCE [LARGE SCALE GENOMIC DNA]</scope>
    <source>
        <strain evidence="1">GP69</strain>
    </source>
</reference>
<evidence type="ECO:0000313" key="1">
    <source>
        <dbReference type="EMBL" id="SOY29873.1"/>
    </source>
</evidence>
<dbReference type="SUPFAM" id="SSF51556">
    <property type="entry name" value="Metallo-dependent hydrolases"/>
    <property type="match status" value="1"/>
</dbReference>
<dbReference type="RefSeq" id="WP_103239950.1">
    <property type="nucleotide sequence ID" value="NZ_JANJZD010000011.1"/>
</dbReference>
<dbReference type="Pfam" id="PF01244">
    <property type="entry name" value="Peptidase_M19"/>
    <property type="match status" value="2"/>
</dbReference>
<dbReference type="AlphaFoldDB" id="A0A2K4ZHB7"/>
<organism evidence="1 2">
    <name type="scientific">Acetatifactor muris</name>
    <dbReference type="NCBI Taxonomy" id="879566"/>
    <lineage>
        <taxon>Bacteria</taxon>
        <taxon>Bacillati</taxon>
        <taxon>Bacillota</taxon>
        <taxon>Clostridia</taxon>
        <taxon>Lachnospirales</taxon>
        <taxon>Lachnospiraceae</taxon>
        <taxon>Acetatifactor</taxon>
    </lineage>
</organism>
<gene>
    <name evidence="1" type="ORF">AMURIS_02594</name>
</gene>
<sequence>MKVIDMHCDTISGLLALKEQGEPEGLRQNNRHIDLLRMKESRYLIQNFALFVPLKSVSDPWEQVCSLYRLYQEELEQNRDILAPVLCFSDIQKNEAEGRLSSLLTVEEGGVCKGEPEKLRELYQMGVRMMTLTWNFDNEIGHPNLNSSRYAEKVKSVMEAWKNCDSHVSAQEREEKRQAAEAAFAGYYHTPDLTGGLTEKGREMVAEMEKLGMIPDVSHLSDAGFYDVLEATGKPFVASHSNARAVCPCVRNMTDDMIRKLSERGGVMGLNFCADFLEEKPLGERNPGTIAAVVRHAKHIVSVGGIEVLGLGSDFDGIDTHEELPGAQSMDRLWSALCAAGFSEDQAEKIFWRNVLRVYRDTL</sequence>
<name>A0A2K4ZHB7_9FIRM</name>
<keyword evidence="2" id="KW-1185">Reference proteome</keyword>
<dbReference type="GO" id="GO:0070573">
    <property type="term" value="F:metallodipeptidase activity"/>
    <property type="evidence" value="ECO:0007669"/>
    <property type="project" value="InterPro"/>
</dbReference>
<dbReference type="InterPro" id="IPR032466">
    <property type="entry name" value="Metal_Hydrolase"/>
</dbReference>
<evidence type="ECO:0000313" key="2">
    <source>
        <dbReference type="Proteomes" id="UP000236311"/>
    </source>
</evidence>
<dbReference type="GO" id="GO:0006508">
    <property type="term" value="P:proteolysis"/>
    <property type="evidence" value="ECO:0007669"/>
    <property type="project" value="InterPro"/>
</dbReference>
<dbReference type="PROSITE" id="PS51365">
    <property type="entry name" value="RENAL_DIPEPTIDASE_2"/>
    <property type="match status" value="1"/>
</dbReference>
<dbReference type="EMBL" id="OFSM01000012">
    <property type="protein sequence ID" value="SOY29873.1"/>
    <property type="molecule type" value="Genomic_DNA"/>
</dbReference>
<dbReference type="Gene3D" id="3.20.20.140">
    <property type="entry name" value="Metal-dependent hydrolases"/>
    <property type="match status" value="1"/>
</dbReference>